<evidence type="ECO:0000313" key="3">
    <source>
        <dbReference type="Proteomes" id="UP000242502"/>
    </source>
</evidence>
<evidence type="ECO:0000313" key="2">
    <source>
        <dbReference type="EMBL" id="ODS24147.1"/>
    </source>
</evidence>
<organism evidence="2 3">
    <name type="scientific">Candidatus Endobugula sertula</name>
    <name type="common">Bugula neritina bacterial symbiont</name>
    <dbReference type="NCBI Taxonomy" id="62101"/>
    <lineage>
        <taxon>Bacteria</taxon>
        <taxon>Pseudomonadati</taxon>
        <taxon>Pseudomonadota</taxon>
        <taxon>Gammaproteobacteria</taxon>
        <taxon>Cellvibrionales</taxon>
        <taxon>Cellvibrionaceae</taxon>
        <taxon>Candidatus Endobugula</taxon>
    </lineage>
</organism>
<dbReference type="STRING" id="62101.AB835_05310"/>
<name>A0A1D2QRE7_9GAMM</name>
<dbReference type="Pfam" id="PF07238">
    <property type="entry name" value="PilZ"/>
    <property type="match status" value="1"/>
</dbReference>
<dbReference type="GO" id="GO:0035438">
    <property type="term" value="F:cyclic-di-GMP binding"/>
    <property type="evidence" value="ECO:0007669"/>
    <property type="project" value="InterPro"/>
</dbReference>
<reference evidence="2 3" key="1">
    <citation type="journal article" date="2016" name="Appl. Environ. Microbiol.">
        <title>Lack of Overt Genome Reduction in the Bryostatin-Producing Bryozoan Symbiont "Candidatus Endobugula sertula".</title>
        <authorList>
            <person name="Miller I.J."/>
            <person name="Vanee N."/>
            <person name="Fong S.S."/>
            <person name="Lim-Fong G.E."/>
            <person name="Kwan J.C."/>
        </authorList>
    </citation>
    <scope>NUCLEOTIDE SEQUENCE [LARGE SCALE GENOMIC DNA]</scope>
    <source>
        <strain evidence="2">AB1-4</strain>
    </source>
</reference>
<dbReference type="Gene3D" id="2.40.10.220">
    <property type="entry name" value="predicted glycosyltransferase like domains"/>
    <property type="match status" value="1"/>
</dbReference>
<dbReference type="InterPro" id="IPR009875">
    <property type="entry name" value="PilZ_domain"/>
</dbReference>
<accession>A0A1D2QRE7</accession>
<evidence type="ECO:0000259" key="1">
    <source>
        <dbReference type="Pfam" id="PF07238"/>
    </source>
</evidence>
<sequence>MTIVDRQYIRHPSEIPLEYRITETPPYCSMDYINNASGGGLRFHSNSYIAPDKWVHLYIPCNDNYFETDAQVRWCEIIESEKNYDVGVSFCNSNKAFSARMVEQICYIEEYRQKIKKKEGRELSSDQAAAEWIDKYAGDFPENS</sequence>
<dbReference type="EMBL" id="MDLC01000013">
    <property type="protein sequence ID" value="ODS24147.1"/>
    <property type="molecule type" value="Genomic_DNA"/>
</dbReference>
<dbReference type="AlphaFoldDB" id="A0A1D2QRE7"/>
<proteinExistence type="predicted"/>
<dbReference type="Proteomes" id="UP000242502">
    <property type="component" value="Unassembled WGS sequence"/>
</dbReference>
<feature type="domain" description="PilZ" evidence="1">
    <location>
        <begin position="6"/>
        <end position="94"/>
    </location>
</feature>
<protein>
    <recommendedName>
        <fullName evidence="1">PilZ domain-containing protein</fullName>
    </recommendedName>
</protein>
<comment type="caution">
    <text evidence="2">The sequence shown here is derived from an EMBL/GenBank/DDBJ whole genome shotgun (WGS) entry which is preliminary data.</text>
</comment>
<gene>
    <name evidence="2" type="ORF">AB835_05310</name>
</gene>